<evidence type="ECO:0000313" key="1">
    <source>
        <dbReference type="EMBL" id="KAA8894917.1"/>
    </source>
</evidence>
<comment type="caution">
    <text evidence="1">The sequence shown here is derived from an EMBL/GenBank/DDBJ whole genome shotgun (WGS) entry which is preliminary data.</text>
</comment>
<gene>
    <name evidence="1" type="ORF">FN846DRAFT_971927</name>
</gene>
<keyword evidence="2" id="KW-1185">Reference proteome</keyword>
<dbReference type="OrthoDB" id="10400543at2759"/>
<dbReference type="AlphaFoldDB" id="A0A5J5EIL5"/>
<evidence type="ECO:0000313" key="2">
    <source>
        <dbReference type="Proteomes" id="UP000326924"/>
    </source>
</evidence>
<sequence length="234" mass="26038">MDRNHDVLYEIILSLIARPTPKGLYNLIAANPAAWMIFQCYPRPLLRRVASLERAILGLLSDACATSDRSIQAASTAVNEAQAAGGTHEEAELVTKARALQEAAIQQGKEVREALRATEPLLLGKAMSVKGVDGNPVVDAEYRELCRQLAEWRRFRTKFMDSVATAASMTGRASEDSMQGWEAVCGRVRKIVRKHGPEEFLKRWRRALCGLGIGERRSTRVTQMRMRKISGRSS</sequence>
<name>A0A5J5EIL5_9PEZI</name>
<dbReference type="Proteomes" id="UP000326924">
    <property type="component" value="Unassembled WGS sequence"/>
</dbReference>
<dbReference type="EMBL" id="VXIS01000301">
    <property type="protein sequence ID" value="KAA8894917.1"/>
    <property type="molecule type" value="Genomic_DNA"/>
</dbReference>
<organism evidence="1 2">
    <name type="scientific">Sphaerosporella brunnea</name>
    <dbReference type="NCBI Taxonomy" id="1250544"/>
    <lineage>
        <taxon>Eukaryota</taxon>
        <taxon>Fungi</taxon>
        <taxon>Dikarya</taxon>
        <taxon>Ascomycota</taxon>
        <taxon>Pezizomycotina</taxon>
        <taxon>Pezizomycetes</taxon>
        <taxon>Pezizales</taxon>
        <taxon>Pyronemataceae</taxon>
        <taxon>Sphaerosporella</taxon>
    </lineage>
</organism>
<proteinExistence type="predicted"/>
<reference evidence="1 2" key="1">
    <citation type="submission" date="2019-09" db="EMBL/GenBank/DDBJ databases">
        <title>Draft genome of the ectomycorrhizal ascomycete Sphaerosporella brunnea.</title>
        <authorList>
            <consortium name="DOE Joint Genome Institute"/>
            <person name="Benucci G.M."/>
            <person name="Marozzi G."/>
            <person name="Antonielli L."/>
            <person name="Sanchez S."/>
            <person name="Marco P."/>
            <person name="Wang X."/>
            <person name="Falini L.B."/>
            <person name="Barry K."/>
            <person name="Haridas S."/>
            <person name="Lipzen A."/>
            <person name="Labutti K."/>
            <person name="Grigoriev I.V."/>
            <person name="Murat C."/>
            <person name="Martin F."/>
            <person name="Albertini E."/>
            <person name="Donnini D."/>
            <person name="Bonito G."/>
        </authorList>
    </citation>
    <scope>NUCLEOTIDE SEQUENCE [LARGE SCALE GENOMIC DNA]</scope>
    <source>
        <strain evidence="1 2">Sb_GMNB300</strain>
    </source>
</reference>
<protein>
    <submittedName>
        <fullName evidence="1">Uncharacterized protein</fullName>
    </submittedName>
</protein>
<dbReference type="InParanoid" id="A0A5J5EIL5"/>
<accession>A0A5J5EIL5</accession>